<dbReference type="PANTHER" id="PTHR21581:SF26">
    <property type="entry name" value="D-ALANYL-D-ALANINE ENDOPEPTIDASE"/>
    <property type="match status" value="1"/>
</dbReference>
<dbReference type="InterPro" id="IPR001967">
    <property type="entry name" value="Peptidase_S11_N"/>
</dbReference>
<dbReference type="PANTHER" id="PTHR21581">
    <property type="entry name" value="D-ALANYL-D-ALANINE CARBOXYPEPTIDASE"/>
    <property type="match status" value="1"/>
</dbReference>
<dbReference type="InterPro" id="IPR018044">
    <property type="entry name" value="Peptidase_S11"/>
</dbReference>
<evidence type="ECO:0000256" key="5">
    <source>
        <dbReference type="ARBA" id="ARBA00022984"/>
    </source>
</evidence>
<dbReference type="Gene3D" id="3.40.710.10">
    <property type="entry name" value="DD-peptidase/beta-lactamase superfamily"/>
    <property type="match status" value="1"/>
</dbReference>
<dbReference type="GO" id="GO:0006508">
    <property type="term" value="P:proteolysis"/>
    <property type="evidence" value="ECO:0007669"/>
    <property type="project" value="InterPro"/>
</dbReference>
<evidence type="ECO:0000256" key="4">
    <source>
        <dbReference type="ARBA" id="ARBA00022960"/>
    </source>
</evidence>
<dbReference type="AlphaFoldDB" id="A0A3B1AL70"/>
<dbReference type="EMBL" id="UOFR01000064">
    <property type="protein sequence ID" value="VAW99049.1"/>
    <property type="molecule type" value="Genomic_DNA"/>
</dbReference>
<sequence>MKLTSILIILSWIPVAFAVTDEVSEKQDPETYITAKEIRDNARRVNLKLRSRAAMVFDERDNEVIIERNAQEVVPVASLSKLMTAMVILDAELAMDDVITISKDDKDRLRYSRSRLRKDMKFTRRNLLLIALMASENRAASALARTYPGGTTEFVKAMNKKAIDLGLSSTRFADPAGLSNDNVSTAQELMQLVKAASEYALIREFTTQSKNSILDLNSEHEINFPNTNRLVKKVSWPITLSKTGYTREAGNCLVMQTQINSRPVIIVLLESWGKLSKYGDSNRIKKWLIKTERLIN</sequence>
<dbReference type="SUPFAM" id="SSF56601">
    <property type="entry name" value="beta-lactamase/transpeptidase-like"/>
    <property type="match status" value="1"/>
</dbReference>
<reference evidence="8" key="1">
    <citation type="submission" date="2018-06" db="EMBL/GenBank/DDBJ databases">
        <authorList>
            <person name="Zhirakovskaya E."/>
        </authorList>
    </citation>
    <scope>NUCLEOTIDE SEQUENCE</scope>
</reference>
<evidence type="ECO:0000256" key="3">
    <source>
        <dbReference type="ARBA" id="ARBA00022801"/>
    </source>
</evidence>
<name>A0A3B1AL70_9ZZZZ</name>
<dbReference type="NCBIfam" id="NF008668">
    <property type="entry name" value="PRK11669.1"/>
    <property type="match status" value="1"/>
</dbReference>
<comment type="similarity">
    <text evidence="1">Belongs to the peptidase S11 family.</text>
</comment>
<keyword evidence="6" id="KW-0961">Cell wall biogenesis/degradation</keyword>
<organism evidence="8">
    <name type="scientific">hydrothermal vent metagenome</name>
    <dbReference type="NCBI Taxonomy" id="652676"/>
    <lineage>
        <taxon>unclassified sequences</taxon>
        <taxon>metagenomes</taxon>
        <taxon>ecological metagenomes</taxon>
    </lineage>
</organism>
<dbReference type="GO" id="GO:0009252">
    <property type="term" value="P:peptidoglycan biosynthetic process"/>
    <property type="evidence" value="ECO:0007669"/>
    <property type="project" value="UniProtKB-KW"/>
</dbReference>
<dbReference type="GO" id="GO:0008360">
    <property type="term" value="P:regulation of cell shape"/>
    <property type="evidence" value="ECO:0007669"/>
    <property type="project" value="UniProtKB-KW"/>
</dbReference>
<keyword evidence="4" id="KW-0133">Cell shape</keyword>
<dbReference type="EC" id="3.4.99.-" evidence="8"/>
<dbReference type="Pfam" id="PF00768">
    <property type="entry name" value="Peptidase_S11"/>
    <property type="match status" value="1"/>
</dbReference>
<dbReference type="GO" id="GO:0009002">
    <property type="term" value="F:serine-type D-Ala-D-Ala carboxypeptidase activity"/>
    <property type="evidence" value="ECO:0007669"/>
    <property type="project" value="InterPro"/>
</dbReference>
<evidence type="ECO:0000256" key="2">
    <source>
        <dbReference type="ARBA" id="ARBA00022729"/>
    </source>
</evidence>
<evidence type="ECO:0000313" key="8">
    <source>
        <dbReference type="EMBL" id="VAW99049.1"/>
    </source>
</evidence>
<gene>
    <name evidence="8" type="ORF">MNBD_GAMMA21-2848</name>
</gene>
<evidence type="ECO:0000259" key="7">
    <source>
        <dbReference type="Pfam" id="PF00768"/>
    </source>
</evidence>
<keyword evidence="3 8" id="KW-0378">Hydrolase</keyword>
<dbReference type="PRINTS" id="PR00725">
    <property type="entry name" value="DADACBPTASE1"/>
</dbReference>
<accession>A0A3B1AL70</accession>
<feature type="domain" description="Peptidase S11 D-alanyl-D-alanine carboxypeptidase A N-terminal" evidence="7">
    <location>
        <begin position="48"/>
        <end position="270"/>
    </location>
</feature>
<dbReference type="InterPro" id="IPR012338">
    <property type="entry name" value="Beta-lactam/transpept-like"/>
</dbReference>
<dbReference type="GO" id="GO:0071555">
    <property type="term" value="P:cell wall organization"/>
    <property type="evidence" value="ECO:0007669"/>
    <property type="project" value="UniProtKB-KW"/>
</dbReference>
<evidence type="ECO:0000256" key="1">
    <source>
        <dbReference type="ARBA" id="ARBA00007164"/>
    </source>
</evidence>
<protein>
    <submittedName>
        <fullName evidence="8">Murein-DD-endopeptidase</fullName>
        <ecNumber evidence="8">3.4.99.-</ecNumber>
    </submittedName>
</protein>
<keyword evidence="2" id="KW-0732">Signal</keyword>
<evidence type="ECO:0000256" key="6">
    <source>
        <dbReference type="ARBA" id="ARBA00023316"/>
    </source>
</evidence>
<keyword evidence="5" id="KW-0573">Peptidoglycan synthesis</keyword>
<proteinExistence type="inferred from homology"/>